<feature type="compositionally biased region" description="Basic and acidic residues" evidence="1">
    <location>
        <begin position="19"/>
        <end position="31"/>
    </location>
</feature>
<organism evidence="2 3">
    <name type="scientific">Rhizoclosmatium globosum</name>
    <dbReference type="NCBI Taxonomy" id="329046"/>
    <lineage>
        <taxon>Eukaryota</taxon>
        <taxon>Fungi</taxon>
        <taxon>Fungi incertae sedis</taxon>
        <taxon>Chytridiomycota</taxon>
        <taxon>Chytridiomycota incertae sedis</taxon>
        <taxon>Chytridiomycetes</taxon>
        <taxon>Chytridiales</taxon>
        <taxon>Chytriomycetaceae</taxon>
        <taxon>Rhizoclosmatium</taxon>
    </lineage>
</organism>
<comment type="caution">
    <text evidence="2">The sequence shown here is derived from an EMBL/GenBank/DDBJ whole genome shotgun (WGS) entry which is preliminary data.</text>
</comment>
<dbReference type="OrthoDB" id="2593073at2759"/>
<evidence type="ECO:0000313" key="3">
    <source>
        <dbReference type="Proteomes" id="UP000193642"/>
    </source>
</evidence>
<feature type="compositionally biased region" description="Low complexity" evidence="1">
    <location>
        <begin position="38"/>
        <end position="48"/>
    </location>
</feature>
<sequence>MTNSIISISLILCSKKSKEIVKRRMDEELPPSKRPRRTTASANSATGTNDEDDGSSGSEAGSTPAPNATSIVTEVKPAKGKPGRKRIEVVDPNNKRIAQNRVAQRNYRERQVCCGFCGCWPFGYLKVVFRSNMSRTLKRKC</sequence>
<gene>
    <name evidence="2" type="ORF">BCR33DRAFT_338389</name>
</gene>
<evidence type="ECO:0000313" key="2">
    <source>
        <dbReference type="EMBL" id="ORY41718.1"/>
    </source>
</evidence>
<name>A0A1Y2C3V8_9FUNG</name>
<dbReference type="Proteomes" id="UP000193642">
    <property type="component" value="Unassembled WGS sequence"/>
</dbReference>
<proteinExistence type="predicted"/>
<keyword evidence="3" id="KW-1185">Reference proteome</keyword>
<protein>
    <recommendedName>
        <fullName evidence="4">BZIP domain-containing protein</fullName>
    </recommendedName>
</protein>
<feature type="region of interest" description="Disordered" evidence="1">
    <location>
        <begin position="19"/>
        <end position="86"/>
    </location>
</feature>
<dbReference type="Gene3D" id="1.20.5.170">
    <property type="match status" value="1"/>
</dbReference>
<dbReference type="EMBL" id="MCGO01000031">
    <property type="protein sequence ID" value="ORY41718.1"/>
    <property type="molecule type" value="Genomic_DNA"/>
</dbReference>
<reference evidence="2 3" key="1">
    <citation type="submission" date="2016-07" db="EMBL/GenBank/DDBJ databases">
        <title>Pervasive Adenine N6-methylation of Active Genes in Fungi.</title>
        <authorList>
            <consortium name="DOE Joint Genome Institute"/>
            <person name="Mondo S.J."/>
            <person name="Dannebaum R.O."/>
            <person name="Kuo R.C."/>
            <person name="Labutti K."/>
            <person name="Haridas S."/>
            <person name="Kuo A."/>
            <person name="Salamov A."/>
            <person name="Ahrendt S.R."/>
            <person name="Lipzen A."/>
            <person name="Sullivan W."/>
            <person name="Andreopoulos W.B."/>
            <person name="Clum A."/>
            <person name="Lindquist E."/>
            <person name="Daum C."/>
            <person name="Ramamoorthy G.K."/>
            <person name="Gryganskyi A."/>
            <person name="Culley D."/>
            <person name="Magnuson J.K."/>
            <person name="James T.Y."/>
            <person name="O'Malley M.A."/>
            <person name="Stajich J.E."/>
            <person name="Spatafora J.W."/>
            <person name="Visel A."/>
            <person name="Grigoriev I.V."/>
        </authorList>
    </citation>
    <scope>NUCLEOTIDE SEQUENCE [LARGE SCALE GENOMIC DNA]</scope>
    <source>
        <strain evidence="2 3">JEL800</strain>
    </source>
</reference>
<dbReference type="AlphaFoldDB" id="A0A1Y2C3V8"/>
<dbReference type="CDD" id="cd14688">
    <property type="entry name" value="bZIP_YAP"/>
    <property type="match status" value="1"/>
</dbReference>
<evidence type="ECO:0000256" key="1">
    <source>
        <dbReference type="SAM" id="MobiDB-lite"/>
    </source>
</evidence>
<accession>A0A1Y2C3V8</accession>
<evidence type="ECO:0008006" key="4">
    <source>
        <dbReference type="Google" id="ProtNLM"/>
    </source>
</evidence>